<name>A0A9N8HRP5_9STRA</name>
<keyword evidence="2" id="KW-1133">Transmembrane helix</keyword>
<evidence type="ECO:0000256" key="2">
    <source>
        <dbReference type="SAM" id="Phobius"/>
    </source>
</evidence>
<keyword evidence="2" id="KW-0812">Transmembrane</keyword>
<comment type="caution">
    <text evidence="3">The sequence shown here is derived from an EMBL/GenBank/DDBJ whole genome shotgun (WGS) entry which is preliminary data.</text>
</comment>
<feature type="region of interest" description="Disordered" evidence="1">
    <location>
        <begin position="1"/>
        <end position="28"/>
    </location>
</feature>
<feature type="transmembrane region" description="Helical" evidence="2">
    <location>
        <begin position="105"/>
        <end position="125"/>
    </location>
</feature>
<feature type="transmembrane region" description="Helical" evidence="2">
    <location>
        <begin position="47"/>
        <end position="69"/>
    </location>
</feature>
<dbReference type="AlphaFoldDB" id="A0A9N8HRP5"/>
<dbReference type="Proteomes" id="UP001153069">
    <property type="component" value="Unassembled WGS sequence"/>
</dbReference>
<evidence type="ECO:0000313" key="4">
    <source>
        <dbReference type="Proteomes" id="UP001153069"/>
    </source>
</evidence>
<organism evidence="3 4">
    <name type="scientific">Seminavis robusta</name>
    <dbReference type="NCBI Taxonomy" id="568900"/>
    <lineage>
        <taxon>Eukaryota</taxon>
        <taxon>Sar</taxon>
        <taxon>Stramenopiles</taxon>
        <taxon>Ochrophyta</taxon>
        <taxon>Bacillariophyta</taxon>
        <taxon>Bacillariophyceae</taxon>
        <taxon>Bacillariophycidae</taxon>
        <taxon>Naviculales</taxon>
        <taxon>Naviculaceae</taxon>
        <taxon>Seminavis</taxon>
    </lineage>
</organism>
<evidence type="ECO:0000256" key="1">
    <source>
        <dbReference type="SAM" id="MobiDB-lite"/>
    </source>
</evidence>
<evidence type="ECO:0000313" key="3">
    <source>
        <dbReference type="EMBL" id="CAB9522370.1"/>
    </source>
</evidence>
<gene>
    <name evidence="3" type="ORF">SEMRO_1295_G260290.1</name>
</gene>
<keyword evidence="2" id="KW-0472">Membrane</keyword>
<dbReference type="OrthoDB" id="41983at2759"/>
<feature type="compositionally biased region" description="Basic and acidic residues" evidence="1">
    <location>
        <begin position="8"/>
        <end position="19"/>
    </location>
</feature>
<accession>A0A9N8HRP5</accession>
<feature type="transmembrane region" description="Helical" evidence="2">
    <location>
        <begin position="149"/>
        <end position="173"/>
    </location>
</feature>
<protein>
    <submittedName>
        <fullName evidence="3">COPI associated protein</fullName>
    </submittedName>
</protein>
<dbReference type="EMBL" id="CAICTM010001293">
    <property type="protein sequence ID" value="CAB9522370.1"/>
    <property type="molecule type" value="Genomic_DNA"/>
</dbReference>
<dbReference type="PANTHER" id="PTHR34965:SF1">
    <property type="entry name" value="OS07G0118300 PROTEIN"/>
    <property type="match status" value="1"/>
</dbReference>
<dbReference type="PANTHER" id="PTHR34965">
    <property type="entry name" value="OS07G0118300 PROTEIN"/>
    <property type="match status" value="1"/>
</dbReference>
<sequence>MSSEEADPALKEWSKKEEANQNEQMRSQLERLTKGPRKSCLHRTFNLLSFVMGMAGFLMIIGQLIGLYYYEMDPIQGIMRGYVVLMSLLVILTELQWFQFIRESAILRIWITRGIFYSFVGVLGLEENDTTKISSEHVGVASAVKFVEVVAYIMVGCGCLYFVMGCLCLQLIYNRVVTDYEQRVSEAKANQKKVTGGYKDPTSNGSMA</sequence>
<reference evidence="3" key="1">
    <citation type="submission" date="2020-06" db="EMBL/GenBank/DDBJ databases">
        <authorList>
            <consortium name="Plant Systems Biology data submission"/>
        </authorList>
    </citation>
    <scope>NUCLEOTIDE SEQUENCE</scope>
    <source>
        <strain evidence="3">D6</strain>
    </source>
</reference>
<proteinExistence type="predicted"/>
<keyword evidence="4" id="KW-1185">Reference proteome</keyword>
<feature type="transmembrane region" description="Helical" evidence="2">
    <location>
        <begin position="75"/>
        <end position="93"/>
    </location>
</feature>